<gene>
    <name evidence="2" type="ORF">SAMN05216553_104306</name>
</gene>
<dbReference type="EMBL" id="FNCC01000004">
    <property type="protein sequence ID" value="SDF94436.1"/>
    <property type="molecule type" value="Genomic_DNA"/>
</dbReference>
<evidence type="ECO:0000313" key="2">
    <source>
        <dbReference type="EMBL" id="SDF94436.1"/>
    </source>
</evidence>
<proteinExistence type="predicted"/>
<keyword evidence="3" id="KW-1185">Reference proteome</keyword>
<feature type="chain" id="PRO_5038697334" description="Metallo-peptidase family M12B Reprolysin-like" evidence="1">
    <location>
        <begin position="20"/>
        <end position="378"/>
    </location>
</feature>
<keyword evidence="1" id="KW-0732">Signal</keyword>
<evidence type="ECO:0000313" key="3">
    <source>
        <dbReference type="Proteomes" id="UP000199623"/>
    </source>
</evidence>
<dbReference type="RefSeq" id="WP_143035896.1">
    <property type="nucleotide sequence ID" value="NZ_FNCC01000004.1"/>
</dbReference>
<evidence type="ECO:0000256" key="1">
    <source>
        <dbReference type="SAM" id="SignalP"/>
    </source>
</evidence>
<dbReference type="Proteomes" id="UP000199623">
    <property type="component" value="Unassembled WGS sequence"/>
</dbReference>
<reference evidence="3" key="1">
    <citation type="submission" date="2016-10" db="EMBL/GenBank/DDBJ databases">
        <authorList>
            <person name="Varghese N."/>
            <person name="Submissions S."/>
        </authorList>
    </citation>
    <scope>NUCLEOTIDE SEQUENCE [LARGE SCALE GENOMIC DNA]</scope>
    <source>
        <strain evidence="3">CGMCC 4.3506</strain>
    </source>
</reference>
<name>A0A1G7Q7E4_9PSEU</name>
<sequence>MRSTLLRRTAAVMAGFVVATGLTGVGAPVSADTGGVTSQAAVPVAAACEDGTKQVQLLYVRSPAGADRYAEMAPKIETMSAEINSAVQRSALRTGGSRKIRYVGNTDCSPRIDNVVLSSTTNIMDYDSVRKDLSSRGYNSADRKYLIFLQTTAFCGLASGGTLTAGPSWSMVGAGCWEWNAAGHELLHALGAVSPNAPHGTPGGHCWDDADIMCYDDDDKPGTYPLQELCPKSSEQDLVDCNNDDYFNTDPPAGTWLANNPNANVARSPFLSSSAMAPVYTGSKTITTARAGATAYVTKYQLPTGEWTAKAKIVTNTSSPFFSAVLAVRTPNGVRYVPPSGVQRGSAAHITVEHNDSIEFKLCEGNAAAKSGCTATWW</sequence>
<accession>A0A1G7Q7E4</accession>
<dbReference type="AlphaFoldDB" id="A0A1G7Q7E4"/>
<feature type="signal peptide" evidence="1">
    <location>
        <begin position="1"/>
        <end position="19"/>
    </location>
</feature>
<dbReference type="STRING" id="200378.SAMN05216553_104306"/>
<organism evidence="2 3">
    <name type="scientific">Lentzea fradiae</name>
    <dbReference type="NCBI Taxonomy" id="200378"/>
    <lineage>
        <taxon>Bacteria</taxon>
        <taxon>Bacillati</taxon>
        <taxon>Actinomycetota</taxon>
        <taxon>Actinomycetes</taxon>
        <taxon>Pseudonocardiales</taxon>
        <taxon>Pseudonocardiaceae</taxon>
        <taxon>Lentzea</taxon>
    </lineage>
</organism>
<protein>
    <recommendedName>
        <fullName evidence="4">Metallo-peptidase family M12B Reprolysin-like</fullName>
    </recommendedName>
</protein>
<evidence type="ECO:0008006" key="4">
    <source>
        <dbReference type="Google" id="ProtNLM"/>
    </source>
</evidence>
<dbReference type="OrthoDB" id="9802600at2"/>